<accession>A0A955LVT5</accession>
<sequence>MIICIALLFTFIIIPERYLIPEQADVVVVPTSTPIKQSPKNNTKVQPITTIEKEEILGDVSLDKTIPEVEILPTVTFAPSPTPTKVSVPIPTNTPVSAPTLKISTLGLDADKLLAEINSWRSDLGLDPFTKSEGSCWIVKKRLPMVVAEFSHDGFESTIEQYVNLAGIQFWNGGENIAKGAKDEVGVVALWENSTGHRHLMAYDAPHACVAVDGDVAVLIVEFSIIEF</sequence>
<reference evidence="1" key="1">
    <citation type="submission" date="2020-04" db="EMBL/GenBank/DDBJ databases">
        <authorList>
            <person name="Zhang T."/>
        </authorList>
    </citation>
    <scope>NUCLEOTIDE SEQUENCE</scope>
    <source>
        <strain evidence="1">HKST-UBA02</strain>
    </source>
</reference>
<dbReference type="Gene3D" id="3.40.33.10">
    <property type="entry name" value="CAP"/>
    <property type="match status" value="1"/>
</dbReference>
<organism evidence="1 2">
    <name type="scientific">candidate division WWE3 bacterium</name>
    <dbReference type="NCBI Taxonomy" id="2053526"/>
    <lineage>
        <taxon>Bacteria</taxon>
        <taxon>Katanobacteria</taxon>
    </lineage>
</organism>
<dbReference type="Proteomes" id="UP000699691">
    <property type="component" value="Unassembled WGS sequence"/>
</dbReference>
<evidence type="ECO:0000313" key="2">
    <source>
        <dbReference type="Proteomes" id="UP000699691"/>
    </source>
</evidence>
<evidence type="ECO:0008006" key="3">
    <source>
        <dbReference type="Google" id="ProtNLM"/>
    </source>
</evidence>
<dbReference type="EMBL" id="JAGQKY010000098">
    <property type="protein sequence ID" value="MCA9397673.1"/>
    <property type="molecule type" value="Genomic_DNA"/>
</dbReference>
<dbReference type="InterPro" id="IPR035940">
    <property type="entry name" value="CAP_sf"/>
</dbReference>
<name>A0A955LVT5_UNCKA</name>
<dbReference type="CDD" id="cd05379">
    <property type="entry name" value="CAP_bacterial"/>
    <property type="match status" value="1"/>
</dbReference>
<dbReference type="AlphaFoldDB" id="A0A955LVT5"/>
<evidence type="ECO:0000313" key="1">
    <source>
        <dbReference type="EMBL" id="MCA9397673.1"/>
    </source>
</evidence>
<proteinExistence type="predicted"/>
<protein>
    <recommendedName>
        <fullName evidence="3">SCP domain-containing protein</fullName>
    </recommendedName>
</protein>
<reference evidence="1" key="2">
    <citation type="journal article" date="2021" name="Microbiome">
        <title>Successional dynamics and alternative stable states in a saline activated sludge microbial community over 9 years.</title>
        <authorList>
            <person name="Wang Y."/>
            <person name="Ye J."/>
            <person name="Ju F."/>
            <person name="Liu L."/>
            <person name="Boyd J.A."/>
            <person name="Deng Y."/>
            <person name="Parks D.H."/>
            <person name="Jiang X."/>
            <person name="Yin X."/>
            <person name="Woodcroft B.J."/>
            <person name="Tyson G.W."/>
            <person name="Hugenholtz P."/>
            <person name="Polz M.F."/>
            <person name="Zhang T."/>
        </authorList>
    </citation>
    <scope>NUCLEOTIDE SEQUENCE</scope>
    <source>
        <strain evidence="1">HKST-UBA02</strain>
    </source>
</reference>
<gene>
    <name evidence="1" type="ORF">KC573_02490</name>
</gene>
<comment type="caution">
    <text evidence="1">The sequence shown here is derived from an EMBL/GenBank/DDBJ whole genome shotgun (WGS) entry which is preliminary data.</text>
</comment>